<keyword evidence="8" id="KW-0408">Iron</keyword>
<evidence type="ECO:0000256" key="4">
    <source>
        <dbReference type="ARBA" id="ARBA00022692"/>
    </source>
</evidence>
<evidence type="ECO:0000256" key="5">
    <source>
        <dbReference type="ARBA" id="ARBA00022832"/>
    </source>
</evidence>
<evidence type="ECO:0000256" key="7">
    <source>
        <dbReference type="ARBA" id="ARBA00023002"/>
    </source>
</evidence>
<feature type="transmembrane region" description="Helical" evidence="12">
    <location>
        <begin position="184"/>
        <end position="207"/>
    </location>
</feature>
<evidence type="ECO:0000256" key="12">
    <source>
        <dbReference type="SAM" id="Phobius"/>
    </source>
</evidence>
<sequence>MPQEPALLPSSADSAPARPARRSLLQWFDSAAVPAAEGADADRVDWLRVLPFVLLHLGCVGVLWVGISPVAVLVAALLYVVRMFAITGFYHRYFSHRAFRTSRPLQFVFALIGAASVQRGPLWWAAHHRHHHRHSDAVEDLHSPRHGFWRSHMGWFLTRRAFATDLSRVPDLARFPELRWLDRFDIVVPLAMAVGLYGLGALLQRAWPALGTSGPQLLVWGFFVSTVVLFHATVTINSLSHRFGRRRFPTRDDSRNNLWLALLTFGEGWHNNHHFYSSSARQGFRWWEIDLTWYGLRLMALLGLVRDLKPVPEWVLAKAER</sequence>
<dbReference type="CDD" id="cd03505">
    <property type="entry name" value="Delta9-FADS-like"/>
    <property type="match status" value="1"/>
</dbReference>
<gene>
    <name evidence="14" type="ORF">E5S66_07750</name>
</gene>
<evidence type="ECO:0000256" key="2">
    <source>
        <dbReference type="ARBA" id="ARBA00008749"/>
    </source>
</evidence>
<keyword evidence="9" id="KW-0443">Lipid metabolism</keyword>
<dbReference type="GO" id="GO:0006633">
    <property type="term" value="P:fatty acid biosynthetic process"/>
    <property type="evidence" value="ECO:0007669"/>
    <property type="project" value="UniProtKB-KW"/>
</dbReference>
<protein>
    <submittedName>
        <fullName evidence="14">Acyl-CoA desaturase</fullName>
    </submittedName>
</protein>
<keyword evidence="10 12" id="KW-0472">Membrane</keyword>
<name>A0A5R9PG89_9GAMM</name>
<evidence type="ECO:0000256" key="9">
    <source>
        <dbReference type="ARBA" id="ARBA00023098"/>
    </source>
</evidence>
<keyword evidence="4 12" id="KW-0812">Transmembrane</keyword>
<feature type="domain" description="Fatty acid desaturase" evidence="13">
    <location>
        <begin position="70"/>
        <end position="294"/>
    </location>
</feature>
<dbReference type="STRING" id="1123377.GCA_000423885_02191"/>
<evidence type="ECO:0000313" key="15">
    <source>
        <dbReference type="Proteomes" id="UP000308508"/>
    </source>
</evidence>
<dbReference type="GO" id="GO:0016717">
    <property type="term" value="F:oxidoreductase activity, acting on paired donors, with oxidation of a pair of donors resulting in the reduction of molecular oxygen to two molecules of water"/>
    <property type="evidence" value="ECO:0007669"/>
    <property type="project" value="InterPro"/>
</dbReference>
<reference evidence="14 15" key="1">
    <citation type="submission" date="2019-04" db="EMBL/GenBank/DDBJ databases">
        <authorList>
            <person name="Grouzdev D.S."/>
            <person name="Nazina T.N."/>
        </authorList>
    </citation>
    <scope>NUCLEOTIDE SEQUENCE [LARGE SCALE GENOMIC DNA]</scope>
    <source>
        <strain evidence="14 15">SHC 3-19</strain>
    </source>
</reference>
<dbReference type="GO" id="GO:0016020">
    <property type="term" value="C:membrane"/>
    <property type="evidence" value="ECO:0007669"/>
    <property type="project" value="UniProtKB-SubCell"/>
</dbReference>
<dbReference type="AlphaFoldDB" id="A0A5R9PG89"/>
<comment type="subcellular location">
    <subcellularLocation>
        <location evidence="1">Membrane</location>
        <topology evidence="1">Multi-pass membrane protein</topology>
    </subcellularLocation>
</comment>
<evidence type="ECO:0000256" key="8">
    <source>
        <dbReference type="ARBA" id="ARBA00023004"/>
    </source>
</evidence>
<evidence type="ECO:0000313" key="14">
    <source>
        <dbReference type="EMBL" id="TLX22392.1"/>
    </source>
</evidence>
<dbReference type="PRINTS" id="PR00075">
    <property type="entry name" value="FACDDSATRASE"/>
</dbReference>
<comment type="similarity">
    <text evidence="2">Belongs to the fatty acid desaturase type 2 family.</text>
</comment>
<evidence type="ECO:0000256" key="6">
    <source>
        <dbReference type="ARBA" id="ARBA00022989"/>
    </source>
</evidence>
<dbReference type="InterPro" id="IPR015876">
    <property type="entry name" value="Acyl-CoA_DS"/>
</dbReference>
<keyword evidence="3" id="KW-0444">Lipid biosynthesis</keyword>
<accession>A0A5R9PG89</accession>
<keyword evidence="11" id="KW-0275">Fatty acid biosynthesis</keyword>
<dbReference type="EMBL" id="SROY01000002">
    <property type="protein sequence ID" value="TLX22392.1"/>
    <property type="molecule type" value="Genomic_DNA"/>
</dbReference>
<evidence type="ECO:0000256" key="3">
    <source>
        <dbReference type="ARBA" id="ARBA00022516"/>
    </source>
</evidence>
<dbReference type="PANTHER" id="PTHR11351">
    <property type="entry name" value="ACYL-COA DESATURASE"/>
    <property type="match status" value="1"/>
</dbReference>
<dbReference type="Proteomes" id="UP000308508">
    <property type="component" value="Unassembled WGS sequence"/>
</dbReference>
<evidence type="ECO:0000256" key="10">
    <source>
        <dbReference type="ARBA" id="ARBA00023136"/>
    </source>
</evidence>
<evidence type="ECO:0000256" key="11">
    <source>
        <dbReference type="ARBA" id="ARBA00023160"/>
    </source>
</evidence>
<feature type="transmembrane region" description="Helical" evidence="12">
    <location>
        <begin position="219"/>
        <end position="239"/>
    </location>
</feature>
<keyword evidence="6 12" id="KW-1133">Transmembrane helix</keyword>
<dbReference type="InterPro" id="IPR005804">
    <property type="entry name" value="FA_desaturase_dom"/>
</dbReference>
<keyword evidence="7" id="KW-0560">Oxidoreductase</keyword>
<keyword evidence="15" id="KW-1185">Reference proteome</keyword>
<dbReference type="PANTHER" id="PTHR11351:SF31">
    <property type="entry name" value="DESATURASE 1, ISOFORM A-RELATED"/>
    <property type="match status" value="1"/>
</dbReference>
<organism evidence="14 15">
    <name type="scientific">Thermomonas fusca</name>
    <dbReference type="NCBI Taxonomy" id="215690"/>
    <lineage>
        <taxon>Bacteria</taxon>
        <taxon>Pseudomonadati</taxon>
        <taxon>Pseudomonadota</taxon>
        <taxon>Gammaproteobacteria</taxon>
        <taxon>Lysobacterales</taxon>
        <taxon>Lysobacteraceae</taxon>
        <taxon>Thermomonas</taxon>
    </lineage>
</organism>
<dbReference type="Pfam" id="PF00487">
    <property type="entry name" value="FA_desaturase"/>
    <property type="match status" value="1"/>
</dbReference>
<evidence type="ECO:0000256" key="1">
    <source>
        <dbReference type="ARBA" id="ARBA00004141"/>
    </source>
</evidence>
<keyword evidence="5" id="KW-0276">Fatty acid metabolism</keyword>
<comment type="caution">
    <text evidence="14">The sequence shown here is derived from an EMBL/GenBank/DDBJ whole genome shotgun (WGS) entry which is preliminary data.</text>
</comment>
<proteinExistence type="inferred from homology"/>
<evidence type="ECO:0000259" key="13">
    <source>
        <dbReference type="Pfam" id="PF00487"/>
    </source>
</evidence>
<dbReference type="RefSeq" id="WP_138348663.1">
    <property type="nucleotide sequence ID" value="NZ_SROY01000002.1"/>
</dbReference>